<protein>
    <recommendedName>
        <fullName evidence="2">Methylthioribose-1-phosphate isomerase</fullName>
        <shortName evidence="2">M1Pi</shortName>
        <shortName evidence="2">MTR-1-P isomerase</shortName>
        <ecNumber evidence="2">5.3.1.23</ecNumber>
    </recommendedName>
    <alternativeName>
        <fullName evidence="2">S-methyl-5-thioribose-1-phosphate isomerase</fullName>
    </alternativeName>
</protein>
<dbReference type="InterPro" id="IPR000649">
    <property type="entry name" value="IF-2B-related"/>
</dbReference>
<feature type="active site" description="Proton donor" evidence="2">
    <location>
        <position position="236"/>
    </location>
</feature>
<comment type="catalytic activity">
    <reaction evidence="2">
        <text>5-(methylsulfanyl)-alpha-D-ribose 1-phosphate = 5-(methylsulfanyl)-D-ribulose 1-phosphate</text>
        <dbReference type="Rhea" id="RHEA:19989"/>
        <dbReference type="ChEBI" id="CHEBI:58533"/>
        <dbReference type="ChEBI" id="CHEBI:58548"/>
        <dbReference type="EC" id="5.3.1.23"/>
    </reaction>
</comment>
<dbReference type="STRING" id="1817883.A3G31_00640"/>
<dbReference type="FunFam" id="1.20.120.420:FF:000003">
    <property type="entry name" value="Methylthioribose-1-phosphate isomerase"/>
    <property type="match status" value="1"/>
</dbReference>
<keyword evidence="2" id="KW-0028">Amino-acid biosynthesis</keyword>
<keyword evidence="2" id="KW-0486">Methionine biosynthesis</keyword>
<dbReference type="SUPFAM" id="SSF100950">
    <property type="entry name" value="NagB/RpiA/CoA transferase-like"/>
    <property type="match status" value="1"/>
</dbReference>
<dbReference type="InterPro" id="IPR037171">
    <property type="entry name" value="NagB/RpiA_transferase-like"/>
</dbReference>
<comment type="pathway">
    <text evidence="2">Amino-acid biosynthesis; L-methionine biosynthesis via salvage pathway; L-methionine from S-methyl-5-thio-alpha-D-ribose 1-phosphate: step 1/6.</text>
</comment>
<accession>A0A1F7SKZ9</accession>
<dbReference type="GO" id="GO:0046523">
    <property type="term" value="F:S-methyl-5-thioribose-1-phosphate isomerase activity"/>
    <property type="evidence" value="ECO:0007669"/>
    <property type="project" value="UniProtKB-UniRule"/>
</dbReference>
<dbReference type="PANTHER" id="PTHR43475:SF1">
    <property type="entry name" value="METHYLTHIORIBOSE-1-PHOSPHATE ISOMERASE"/>
    <property type="match status" value="1"/>
</dbReference>
<dbReference type="UniPathway" id="UPA00904">
    <property type="reaction ID" value="UER00874"/>
</dbReference>
<dbReference type="PANTHER" id="PTHR43475">
    <property type="entry name" value="METHYLTHIORIBOSE-1-PHOSPHATE ISOMERASE"/>
    <property type="match status" value="1"/>
</dbReference>
<dbReference type="NCBIfam" id="TIGR00524">
    <property type="entry name" value="eIF-2B_rel"/>
    <property type="match status" value="1"/>
</dbReference>
<dbReference type="NCBIfam" id="NF004326">
    <property type="entry name" value="PRK05720.1"/>
    <property type="match status" value="1"/>
</dbReference>
<dbReference type="EMBL" id="MGDI01000019">
    <property type="protein sequence ID" value="OGL53894.1"/>
    <property type="molecule type" value="Genomic_DNA"/>
</dbReference>
<dbReference type="GO" id="GO:0019509">
    <property type="term" value="P:L-methionine salvage from methylthioadenosine"/>
    <property type="evidence" value="ECO:0007669"/>
    <property type="project" value="UniProtKB-UniRule"/>
</dbReference>
<reference evidence="3 4" key="1">
    <citation type="journal article" date="2016" name="Nat. Commun.">
        <title>Thousands of microbial genomes shed light on interconnected biogeochemical processes in an aquifer system.</title>
        <authorList>
            <person name="Anantharaman K."/>
            <person name="Brown C.T."/>
            <person name="Hug L.A."/>
            <person name="Sharon I."/>
            <person name="Castelle C.J."/>
            <person name="Probst A.J."/>
            <person name="Thomas B.C."/>
            <person name="Singh A."/>
            <person name="Wilkins M.J."/>
            <person name="Karaoz U."/>
            <person name="Brodie E.L."/>
            <person name="Williams K.H."/>
            <person name="Hubbard S.S."/>
            <person name="Banfield J.F."/>
        </authorList>
    </citation>
    <scope>NUCLEOTIDE SEQUENCE [LARGE SCALE GENOMIC DNA]</scope>
</reference>
<dbReference type="InterPro" id="IPR011559">
    <property type="entry name" value="Initiation_fac_2B_a/b/d"/>
</dbReference>
<feature type="binding site" evidence="2">
    <location>
        <position position="195"/>
    </location>
    <ligand>
        <name>substrate</name>
    </ligand>
</feature>
<dbReference type="AlphaFoldDB" id="A0A1F7SKZ9"/>
<feature type="binding site" evidence="2">
    <location>
        <position position="88"/>
    </location>
    <ligand>
        <name>substrate</name>
    </ligand>
</feature>
<keyword evidence="1 2" id="KW-0413">Isomerase</keyword>
<dbReference type="Proteomes" id="UP000178082">
    <property type="component" value="Unassembled WGS sequence"/>
</dbReference>
<organism evidence="3 4">
    <name type="scientific">Candidatus Schekmanbacteria bacterium RIFCSPLOWO2_12_FULL_38_15</name>
    <dbReference type="NCBI Taxonomy" id="1817883"/>
    <lineage>
        <taxon>Bacteria</taxon>
        <taxon>Candidatus Schekmaniibacteriota</taxon>
    </lineage>
</organism>
<feature type="binding site" evidence="2">
    <location>
        <begin position="246"/>
        <end position="247"/>
    </location>
    <ligand>
        <name>substrate</name>
    </ligand>
</feature>
<dbReference type="HAMAP" id="MF_01678">
    <property type="entry name" value="Salvage_MtnA"/>
    <property type="match status" value="1"/>
</dbReference>
<dbReference type="Gene3D" id="1.20.120.420">
    <property type="entry name" value="translation initiation factor eif-2b, domain 1"/>
    <property type="match status" value="1"/>
</dbReference>
<name>A0A1F7SKZ9_9BACT</name>
<feature type="site" description="Transition state stabilizer" evidence="2">
    <location>
        <position position="156"/>
    </location>
</feature>
<proteinExistence type="inferred from homology"/>
<evidence type="ECO:0000313" key="4">
    <source>
        <dbReference type="Proteomes" id="UP000178082"/>
    </source>
</evidence>
<dbReference type="InterPro" id="IPR005251">
    <property type="entry name" value="IF-M1Pi"/>
</dbReference>
<dbReference type="InterPro" id="IPR042529">
    <property type="entry name" value="IF_2B-like_C"/>
</dbReference>
<comment type="similarity">
    <text evidence="2">Belongs to the EIF-2B alpha/beta/delta subunits family. MtnA subfamily.</text>
</comment>
<dbReference type="NCBIfam" id="TIGR00512">
    <property type="entry name" value="salvage_mtnA"/>
    <property type="match status" value="1"/>
</dbReference>
<dbReference type="Pfam" id="PF01008">
    <property type="entry name" value="IF-2B"/>
    <property type="match status" value="1"/>
</dbReference>
<evidence type="ECO:0000256" key="2">
    <source>
        <dbReference type="HAMAP-Rule" id="MF_01678"/>
    </source>
</evidence>
<comment type="caution">
    <text evidence="3">The sequence shown here is derived from an EMBL/GenBank/DDBJ whole genome shotgun (WGS) entry which is preliminary data.</text>
</comment>
<sequence length="351" mass="38724">MFKTVEWKNNFVRLIDQIRLPDKEVYVDCRNYEEVAQAIEKMIVRGAPAIGVTAAFGIALGAVKSKADTIGKFKAEFDKICYRLSITRPTAVNLFWAIDRMKEVFIKNSKCPPDEIKRLLLKEAKTVCEEDIKINKLIGMHGSKLINNGDTVLTHCNAGALATAGFGTALGVIRASVNDGKKIAVIADETRPFLQGARLTAWELLKDKIPVTLICDNMAGYFMSKGEISKVIVGADRIASNGDVANKIGTYTVAVLAKEHNIPFYVAAPISTIDPKMKNGKFIPIEERNPLEITTIKGKPIAPQKVRVKNPAFDVTPNCYISAIITEKGILRKPYSESIKKVLTRISSKKK</sequence>
<evidence type="ECO:0000256" key="1">
    <source>
        <dbReference type="ARBA" id="ARBA00023235"/>
    </source>
</evidence>
<evidence type="ECO:0000313" key="3">
    <source>
        <dbReference type="EMBL" id="OGL53894.1"/>
    </source>
</evidence>
<feature type="binding site" evidence="2">
    <location>
        <begin position="45"/>
        <end position="47"/>
    </location>
    <ligand>
        <name>substrate</name>
    </ligand>
</feature>
<dbReference type="FunFam" id="3.40.50.10470:FF:000006">
    <property type="entry name" value="Methylthioribose-1-phosphate isomerase"/>
    <property type="match status" value="1"/>
</dbReference>
<dbReference type="InterPro" id="IPR027363">
    <property type="entry name" value="M1Pi_N"/>
</dbReference>
<comment type="function">
    <text evidence="2">Catalyzes the interconversion of methylthioribose-1-phosphate (MTR-1-P) into methylthioribulose-1-phosphate (MTRu-1-P).</text>
</comment>
<dbReference type="Gene3D" id="3.40.50.10470">
    <property type="entry name" value="Translation initiation factor eif-2b, domain 2"/>
    <property type="match status" value="1"/>
</dbReference>
<dbReference type="EC" id="5.3.1.23" evidence="2"/>
<gene>
    <name evidence="2" type="primary">mtnA</name>
    <name evidence="3" type="ORF">A3G31_00640</name>
</gene>